<evidence type="ECO:0008006" key="4">
    <source>
        <dbReference type="Google" id="ProtNLM"/>
    </source>
</evidence>
<feature type="compositionally biased region" description="Basic and acidic residues" evidence="1">
    <location>
        <begin position="131"/>
        <end position="148"/>
    </location>
</feature>
<feature type="region of interest" description="Disordered" evidence="1">
    <location>
        <begin position="50"/>
        <end position="164"/>
    </location>
</feature>
<dbReference type="EMBL" id="BQNB010014351">
    <property type="protein sequence ID" value="GJT27123.1"/>
    <property type="molecule type" value="Genomic_DNA"/>
</dbReference>
<evidence type="ECO:0000313" key="3">
    <source>
        <dbReference type="Proteomes" id="UP001151760"/>
    </source>
</evidence>
<accession>A0ABQ5CLE2</accession>
<keyword evidence="3" id="KW-1185">Reference proteome</keyword>
<reference evidence="2" key="1">
    <citation type="journal article" date="2022" name="Int. J. Mol. Sci.">
        <title>Draft Genome of Tanacetum Coccineum: Genomic Comparison of Closely Related Tanacetum-Family Plants.</title>
        <authorList>
            <person name="Yamashiro T."/>
            <person name="Shiraishi A."/>
            <person name="Nakayama K."/>
            <person name="Satake H."/>
        </authorList>
    </citation>
    <scope>NUCLEOTIDE SEQUENCE</scope>
</reference>
<name>A0ABQ5CLE2_9ASTR</name>
<gene>
    <name evidence="2" type="ORF">Tco_0907398</name>
</gene>
<evidence type="ECO:0000256" key="1">
    <source>
        <dbReference type="SAM" id="MobiDB-lite"/>
    </source>
</evidence>
<reference evidence="2" key="2">
    <citation type="submission" date="2022-01" db="EMBL/GenBank/DDBJ databases">
        <authorList>
            <person name="Yamashiro T."/>
            <person name="Shiraishi A."/>
            <person name="Satake H."/>
            <person name="Nakayama K."/>
        </authorList>
    </citation>
    <scope>NUCLEOTIDE SEQUENCE</scope>
</reference>
<dbReference type="Proteomes" id="UP001151760">
    <property type="component" value="Unassembled WGS sequence"/>
</dbReference>
<evidence type="ECO:0000313" key="2">
    <source>
        <dbReference type="EMBL" id="GJT27123.1"/>
    </source>
</evidence>
<proteinExistence type="predicted"/>
<organism evidence="2 3">
    <name type="scientific">Tanacetum coccineum</name>
    <dbReference type="NCBI Taxonomy" id="301880"/>
    <lineage>
        <taxon>Eukaryota</taxon>
        <taxon>Viridiplantae</taxon>
        <taxon>Streptophyta</taxon>
        <taxon>Embryophyta</taxon>
        <taxon>Tracheophyta</taxon>
        <taxon>Spermatophyta</taxon>
        <taxon>Magnoliopsida</taxon>
        <taxon>eudicotyledons</taxon>
        <taxon>Gunneridae</taxon>
        <taxon>Pentapetalae</taxon>
        <taxon>asterids</taxon>
        <taxon>campanulids</taxon>
        <taxon>Asterales</taxon>
        <taxon>Asteraceae</taxon>
        <taxon>Asteroideae</taxon>
        <taxon>Anthemideae</taxon>
        <taxon>Anthemidinae</taxon>
        <taxon>Tanacetum</taxon>
    </lineage>
</organism>
<comment type="caution">
    <text evidence="2">The sequence shown here is derived from an EMBL/GenBank/DDBJ whole genome shotgun (WGS) entry which is preliminary data.</text>
</comment>
<protein>
    <recommendedName>
        <fullName evidence="4">Reverse transcriptase domain-containing protein</fullName>
    </recommendedName>
</protein>
<feature type="region of interest" description="Disordered" evidence="1">
    <location>
        <begin position="267"/>
        <end position="307"/>
    </location>
</feature>
<sequence length="450" mass="50794">MPASDAALREYCDKYYHQLLPIIAEKVHQEKVQQEKLKEVKSRLNFEECSGRNSKIQEVSRHSKSRTPNVKGEHQRGRRSGRSCSMSGSPKHTSVFSKIRRGRSESPTNKLEGKGRKEGGVFSRLGGTSSRRTETLSESKDSGGEHWKSRSKKPKSSIEEHDLSQPWVCEETDPFTPHPVEIHHIKQREEESTEDFVQRFKAESKHVKGAPECMRISGFMHGITNPELIKCLHDNIPKSVDEMMRTTMAFLKGEINQRINQGWKAVARNQGAKTRQRKGSAESSKKGRSFLKGQTYGNPNGPAMAKGGQAKDYIKLLPKSGNFASSESKQPNVSSHRTPHWFQLRNHMANGTNIAIGKNRGCRTFNLYMDELRGRGILTLRSIKIILLECTMVSGLEVQPSAIIQAAEERIKVVIHPKYLKQTITICYTLTEEGRKALCGLLMRNLDIFA</sequence>